<feature type="transmembrane region" description="Helical" evidence="6">
    <location>
        <begin position="356"/>
        <end position="380"/>
    </location>
</feature>
<evidence type="ECO:0000256" key="4">
    <source>
        <dbReference type="ARBA" id="ARBA00022989"/>
    </source>
</evidence>
<name>A0A1Y2DSK2_9PEZI</name>
<evidence type="ECO:0000256" key="3">
    <source>
        <dbReference type="ARBA" id="ARBA00022692"/>
    </source>
</evidence>
<proteinExistence type="predicted"/>
<feature type="transmembrane region" description="Helical" evidence="6">
    <location>
        <begin position="441"/>
        <end position="460"/>
    </location>
</feature>
<evidence type="ECO:0000256" key="5">
    <source>
        <dbReference type="ARBA" id="ARBA00023136"/>
    </source>
</evidence>
<keyword evidence="8" id="KW-1185">Reference proteome</keyword>
<keyword evidence="3 6" id="KW-0812">Transmembrane</keyword>
<dbReference type="PANTHER" id="PTHR23504">
    <property type="entry name" value="MAJOR FACILITATOR SUPERFAMILY DOMAIN-CONTAINING PROTEIN 10"/>
    <property type="match status" value="1"/>
</dbReference>
<dbReference type="Proteomes" id="UP000193689">
    <property type="component" value="Unassembled WGS sequence"/>
</dbReference>
<organism evidence="7 8">
    <name type="scientific">Pseudomassariella vexata</name>
    <dbReference type="NCBI Taxonomy" id="1141098"/>
    <lineage>
        <taxon>Eukaryota</taxon>
        <taxon>Fungi</taxon>
        <taxon>Dikarya</taxon>
        <taxon>Ascomycota</taxon>
        <taxon>Pezizomycotina</taxon>
        <taxon>Sordariomycetes</taxon>
        <taxon>Xylariomycetidae</taxon>
        <taxon>Amphisphaeriales</taxon>
        <taxon>Pseudomassariaceae</taxon>
        <taxon>Pseudomassariella</taxon>
    </lineage>
</organism>
<dbReference type="GO" id="GO:0022857">
    <property type="term" value="F:transmembrane transporter activity"/>
    <property type="evidence" value="ECO:0007669"/>
    <property type="project" value="InterPro"/>
</dbReference>
<dbReference type="Pfam" id="PF07690">
    <property type="entry name" value="MFS_1"/>
    <property type="match status" value="1"/>
</dbReference>
<dbReference type="RefSeq" id="XP_040713970.1">
    <property type="nucleotide sequence ID" value="XM_040857620.1"/>
</dbReference>
<evidence type="ECO:0000256" key="1">
    <source>
        <dbReference type="ARBA" id="ARBA00004141"/>
    </source>
</evidence>
<sequence>MRRHSRHISRGSISAIATRAGDTTAVDGLPSPQSYDFNLIEERSSQDSQDAESLLEKLAQPKDEPVTWMSLPRKDQLAILFLCRFVDFLQVASLQAYVFYQLKSFDEELSDAQISGQAGLLQGAFTGAQVLTAILWGKAADASWCGRKLVLVIGLFGTALSCIGYGFSSSFYWAIFWRAFGGSINGLVGIIRTMISEITVERKYQSRAFLILPMSFNVAGILGPMMGGWLADPTKALPDLFGEGAPLHCSLIVDFPFALPSIMNAVALALTGLAVVFGLEETSVAKRDKFDAGLHLWARFMSFVTRRPMHEGYSKLEWNENTNQLQTLSEKLPVADTQPKHFTHSLPFSRIWTRNVIFTLVAAAFYDFHLGAFTNIWTLFLSTPRWQPDFAKRGLPFSFSGGLGMPSSMVGGATCILGVLGMVLQIFLYPPVHSRLGTLRSFRWFLLLFPMAYFLAPFLAVLPSSTRSPEPASGGFIWVGIFFLLLLHTTGRTMTLPASIILLNNCSPHPSVLGTIHGLGQSVSAGFRTVGPIVGGCWYGIGLNAEMVGFSWWAVGGMSALGWAAAMIIYEGSGHEIYLDGEEDDAEEL</sequence>
<feature type="transmembrane region" description="Helical" evidence="6">
    <location>
        <begin position="120"/>
        <end position="137"/>
    </location>
</feature>
<evidence type="ECO:0000256" key="2">
    <source>
        <dbReference type="ARBA" id="ARBA00022448"/>
    </source>
</evidence>
<feature type="transmembrane region" description="Helical" evidence="6">
    <location>
        <begin position="207"/>
        <end position="231"/>
    </location>
</feature>
<evidence type="ECO:0000313" key="7">
    <source>
        <dbReference type="EMBL" id="ORY62134.1"/>
    </source>
</evidence>
<feature type="transmembrane region" description="Helical" evidence="6">
    <location>
        <begin position="409"/>
        <end position="429"/>
    </location>
</feature>
<evidence type="ECO:0000256" key="6">
    <source>
        <dbReference type="SAM" id="Phobius"/>
    </source>
</evidence>
<feature type="transmembrane region" description="Helical" evidence="6">
    <location>
        <begin position="149"/>
        <end position="168"/>
    </location>
</feature>
<dbReference type="Gene3D" id="1.20.1250.20">
    <property type="entry name" value="MFS general substrate transporter like domains"/>
    <property type="match status" value="1"/>
</dbReference>
<dbReference type="InterPro" id="IPR036259">
    <property type="entry name" value="MFS_trans_sf"/>
</dbReference>
<dbReference type="EMBL" id="MCFJ01000009">
    <property type="protein sequence ID" value="ORY62134.1"/>
    <property type="molecule type" value="Genomic_DNA"/>
</dbReference>
<comment type="caution">
    <text evidence="7">The sequence shown here is derived from an EMBL/GenBank/DDBJ whole genome shotgun (WGS) entry which is preliminary data.</text>
</comment>
<dbReference type="OrthoDB" id="10262656at2759"/>
<accession>A0A1Y2DSK2</accession>
<dbReference type="InterPro" id="IPR011701">
    <property type="entry name" value="MFS"/>
</dbReference>
<dbReference type="PANTHER" id="PTHR23504:SF16">
    <property type="entry name" value="TRANSPORTER, PUTATIVE (AFU_ORTHOLOGUE AFUA_1G13970)-RELATED"/>
    <property type="match status" value="1"/>
</dbReference>
<feature type="transmembrane region" description="Helical" evidence="6">
    <location>
        <begin position="257"/>
        <end position="279"/>
    </location>
</feature>
<keyword evidence="5 6" id="KW-0472">Membrane</keyword>
<feature type="transmembrane region" description="Helical" evidence="6">
    <location>
        <begin position="77"/>
        <end position="100"/>
    </location>
</feature>
<dbReference type="SUPFAM" id="SSF103473">
    <property type="entry name" value="MFS general substrate transporter"/>
    <property type="match status" value="1"/>
</dbReference>
<keyword evidence="4 6" id="KW-1133">Transmembrane helix</keyword>
<feature type="transmembrane region" description="Helical" evidence="6">
    <location>
        <begin position="472"/>
        <end position="489"/>
    </location>
</feature>
<evidence type="ECO:0000313" key="8">
    <source>
        <dbReference type="Proteomes" id="UP000193689"/>
    </source>
</evidence>
<feature type="transmembrane region" description="Helical" evidence="6">
    <location>
        <begin position="550"/>
        <end position="570"/>
    </location>
</feature>
<dbReference type="GeneID" id="63773832"/>
<dbReference type="InParanoid" id="A0A1Y2DSK2"/>
<protein>
    <submittedName>
        <fullName evidence="7">Major facilitator superfamily domain-containing protein</fullName>
    </submittedName>
</protein>
<gene>
    <name evidence="7" type="ORF">BCR38DRAFT_394798</name>
</gene>
<keyword evidence="2" id="KW-0813">Transport</keyword>
<dbReference type="AlphaFoldDB" id="A0A1Y2DSK2"/>
<feature type="transmembrane region" description="Helical" evidence="6">
    <location>
        <begin position="174"/>
        <end position="195"/>
    </location>
</feature>
<comment type="subcellular location">
    <subcellularLocation>
        <location evidence="1">Membrane</location>
        <topology evidence="1">Multi-pass membrane protein</topology>
    </subcellularLocation>
</comment>
<dbReference type="GO" id="GO:0016020">
    <property type="term" value="C:membrane"/>
    <property type="evidence" value="ECO:0007669"/>
    <property type="project" value="UniProtKB-SubCell"/>
</dbReference>
<reference evidence="7 8" key="1">
    <citation type="submission" date="2016-07" db="EMBL/GenBank/DDBJ databases">
        <title>Pervasive Adenine N6-methylation of Active Genes in Fungi.</title>
        <authorList>
            <consortium name="DOE Joint Genome Institute"/>
            <person name="Mondo S.J."/>
            <person name="Dannebaum R.O."/>
            <person name="Kuo R.C."/>
            <person name="Labutti K."/>
            <person name="Haridas S."/>
            <person name="Kuo A."/>
            <person name="Salamov A."/>
            <person name="Ahrendt S.R."/>
            <person name="Lipzen A."/>
            <person name="Sullivan W."/>
            <person name="Andreopoulos W.B."/>
            <person name="Clum A."/>
            <person name="Lindquist E."/>
            <person name="Daum C."/>
            <person name="Ramamoorthy G.K."/>
            <person name="Gryganskyi A."/>
            <person name="Culley D."/>
            <person name="Magnuson J.K."/>
            <person name="James T.Y."/>
            <person name="O'Malley M.A."/>
            <person name="Stajich J.E."/>
            <person name="Spatafora J.W."/>
            <person name="Visel A."/>
            <person name="Grigoriev I.V."/>
        </authorList>
    </citation>
    <scope>NUCLEOTIDE SEQUENCE [LARGE SCALE GENOMIC DNA]</scope>
    <source>
        <strain evidence="7 8">CBS 129021</strain>
    </source>
</reference>